<organism evidence="3 4">
    <name type="scientific">Epilithonimonas mollis</name>
    <dbReference type="NCBI Taxonomy" id="216903"/>
    <lineage>
        <taxon>Bacteria</taxon>
        <taxon>Pseudomonadati</taxon>
        <taxon>Bacteroidota</taxon>
        <taxon>Flavobacteriia</taxon>
        <taxon>Flavobacteriales</taxon>
        <taxon>Weeksellaceae</taxon>
        <taxon>Chryseobacterium group</taxon>
        <taxon>Epilithonimonas</taxon>
    </lineage>
</organism>
<accession>A0A1M6MZS1</accession>
<dbReference type="SMART" id="SM00746">
    <property type="entry name" value="TRASH"/>
    <property type="match status" value="1"/>
</dbReference>
<dbReference type="Proteomes" id="UP000184498">
    <property type="component" value="Unassembled WGS sequence"/>
</dbReference>
<dbReference type="InterPro" id="IPR007029">
    <property type="entry name" value="YHS_dom"/>
</dbReference>
<feature type="domain" description="TRASH" evidence="2">
    <location>
        <begin position="46"/>
        <end position="83"/>
    </location>
</feature>
<keyword evidence="1" id="KW-0732">Signal</keyword>
<feature type="chain" id="PRO_5013178182" evidence="1">
    <location>
        <begin position="19"/>
        <end position="89"/>
    </location>
</feature>
<proteinExistence type="predicted"/>
<keyword evidence="4" id="KW-1185">Reference proteome</keyword>
<evidence type="ECO:0000313" key="3">
    <source>
        <dbReference type="EMBL" id="SHJ88995.1"/>
    </source>
</evidence>
<dbReference type="GO" id="GO:0016491">
    <property type="term" value="F:oxidoreductase activity"/>
    <property type="evidence" value="ECO:0007669"/>
    <property type="project" value="InterPro"/>
</dbReference>
<evidence type="ECO:0000256" key="1">
    <source>
        <dbReference type="SAM" id="SignalP"/>
    </source>
</evidence>
<dbReference type="RefSeq" id="WP_072995734.1">
    <property type="nucleotide sequence ID" value="NZ_FRAM01000001.1"/>
</dbReference>
<protein>
    <submittedName>
        <fullName evidence="3">YHS domain-containing protein</fullName>
    </submittedName>
</protein>
<dbReference type="InterPro" id="IPR012348">
    <property type="entry name" value="RNR-like"/>
</dbReference>
<dbReference type="PROSITE" id="PS51257">
    <property type="entry name" value="PROKAR_LIPOPROTEIN"/>
    <property type="match status" value="1"/>
</dbReference>
<dbReference type="OrthoDB" id="678327at2"/>
<dbReference type="InterPro" id="IPR011017">
    <property type="entry name" value="TRASH_dom"/>
</dbReference>
<sequence>MKSNILMILLSVSALSCAQETPQVKQVSKMKPKTGLKGIKVVNTDDPVCHMSTAQYLKDTAVYKGKTYGFCSDLCKKEFRKNPVKYALK</sequence>
<dbReference type="EMBL" id="FRAM01000001">
    <property type="protein sequence ID" value="SHJ88995.1"/>
    <property type="molecule type" value="Genomic_DNA"/>
</dbReference>
<feature type="signal peptide" evidence="1">
    <location>
        <begin position="1"/>
        <end position="18"/>
    </location>
</feature>
<evidence type="ECO:0000259" key="2">
    <source>
        <dbReference type="SMART" id="SM00746"/>
    </source>
</evidence>
<dbReference type="Gene3D" id="1.10.620.20">
    <property type="entry name" value="Ribonucleotide Reductase, subunit A"/>
    <property type="match status" value="1"/>
</dbReference>
<dbReference type="AlphaFoldDB" id="A0A1M6MZS1"/>
<dbReference type="Pfam" id="PF04945">
    <property type="entry name" value="YHS"/>
    <property type="match status" value="1"/>
</dbReference>
<dbReference type="STRING" id="216903.SAMN05444371_0083"/>
<name>A0A1M6MZS1_9FLAO</name>
<dbReference type="SUPFAM" id="SSF47240">
    <property type="entry name" value="Ferritin-like"/>
    <property type="match status" value="1"/>
</dbReference>
<dbReference type="InterPro" id="IPR009078">
    <property type="entry name" value="Ferritin-like_SF"/>
</dbReference>
<reference evidence="4" key="1">
    <citation type="submission" date="2016-11" db="EMBL/GenBank/DDBJ databases">
        <authorList>
            <person name="Varghese N."/>
            <person name="Submissions S."/>
        </authorList>
    </citation>
    <scope>NUCLEOTIDE SEQUENCE [LARGE SCALE GENOMIC DNA]</scope>
    <source>
        <strain evidence="4">DSM 18016</strain>
    </source>
</reference>
<evidence type="ECO:0000313" key="4">
    <source>
        <dbReference type="Proteomes" id="UP000184498"/>
    </source>
</evidence>
<gene>
    <name evidence="3" type="ORF">SAMN05444371_0083</name>
</gene>